<dbReference type="Proteomes" id="UP001159405">
    <property type="component" value="Unassembled WGS sequence"/>
</dbReference>
<evidence type="ECO:0000313" key="5">
    <source>
        <dbReference type="EMBL" id="CAH3129120.1"/>
    </source>
</evidence>
<accession>A0ABN8P4Z4</accession>
<keyword evidence="2" id="KW-0732">Signal</keyword>
<dbReference type="EMBL" id="CALNXK010000046">
    <property type="protein sequence ID" value="CAH3129120.1"/>
    <property type="molecule type" value="Genomic_DNA"/>
</dbReference>
<evidence type="ECO:0000259" key="4">
    <source>
        <dbReference type="PROSITE" id="PS01186"/>
    </source>
</evidence>
<organism evidence="5 6">
    <name type="scientific">Porites lobata</name>
    <dbReference type="NCBI Taxonomy" id="104759"/>
    <lineage>
        <taxon>Eukaryota</taxon>
        <taxon>Metazoa</taxon>
        <taxon>Cnidaria</taxon>
        <taxon>Anthozoa</taxon>
        <taxon>Hexacorallia</taxon>
        <taxon>Scleractinia</taxon>
        <taxon>Fungiina</taxon>
        <taxon>Poritidae</taxon>
        <taxon>Porites</taxon>
    </lineage>
</organism>
<reference evidence="5 6" key="1">
    <citation type="submission" date="2022-05" db="EMBL/GenBank/DDBJ databases">
        <authorList>
            <consortium name="Genoscope - CEA"/>
            <person name="William W."/>
        </authorList>
    </citation>
    <scope>NUCLEOTIDE SEQUENCE [LARGE SCALE GENOMIC DNA]</scope>
</reference>
<dbReference type="SMART" id="SM00209">
    <property type="entry name" value="TSP1"/>
    <property type="match status" value="1"/>
</dbReference>
<keyword evidence="6" id="KW-1185">Reference proteome</keyword>
<keyword evidence="1" id="KW-1133">Transmembrane helix</keyword>
<dbReference type="PROSITE" id="PS00022">
    <property type="entry name" value="EGF_1"/>
    <property type="match status" value="1"/>
</dbReference>
<dbReference type="PROSITE" id="PS50092">
    <property type="entry name" value="TSP1"/>
    <property type="match status" value="1"/>
</dbReference>
<evidence type="ECO:0000313" key="6">
    <source>
        <dbReference type="Proteomes" id="UP001159405"/>
    </source>
</evidence>
<feature type="domain" description="EGF-like" evidence="3 4">
    <location>
        <begin position="96"/>
        <end position="107"/>
    </location>
</feature>
<feature type="signal peptide" evidence="2">
    <location>
        <begin position="1"/>
        <end position="22"/>
    </location>
</feature>
<evidence type="ECO:0000256" key="1">
    <source>
        <dbReference type="SAM" id="Phobius"/>
    </source>
</evidence>
<dbReference type="SUPFAM" id="SSF82895">
    <property type="entry name" value="TSP-1 type 1 repeat"/>
    <property type="match status" value="1"/>
</dbReference>
<feature type="transmembrane region" description="Helical" evidence="1">
    <location>
        <begin position="134"/>
        <end position="158"/>
    </location>
</feature>
<name>A0ABN8P4Z4_9CNID</name>
<gene>
    <name evidence="5" type="ORF">PLOB_00033962</name>
</gene>
<keyword evidence="1" id="KW-0812">Transmembrane</keyword>
<keyword evidence="1" id="KW-0472">Membrane</keyword>
<dbReference type="Gene3D" id="2.20.100.10">
    <property type="entry name" value="Thrombospondin type-1 (TSP1) repeat"/>
    <property type="match status" value="1"/>
</dbReference>
<dbReference type="Gene3D" id="2.10.25.10">
    <property type="entry name" value="Laminin"/>
    <property type="match status" value="1"/>
</dbReference>
<dbReference type="PROSITE" id="PS01186">
    <property type="entry name" value="EGF_2"/>
    <property type="match status" value="1"/>
</dbReference>
<evidence type="ECO:0000259" key="3">
    <source>
        <dbReference type="PROSITE" id="PS00022"/>
    </source>
</evidence>
<dbReference type="InterPro" id="IPR000884">
    <property type="entry name" value="TSP1_rpt"/>
</dbReference>
<dbReference type="InterPro" id="IPR036383">
    <property type="entry name" value="TSP1_rpt_sf"/>
</dbReference>
<dbReference type="PROSITE" id="PS51257">
    <property type="entry name" value="PROKAR_LIPOPROTEIN"/>
    <property type="match status" value="1"/>
</dbReference>
<evidence type="ECO:0000256" key="2">
    <source>
        <dbReference type="SAM" id="SignalP"/>
    </source>
</evidence>
<comment type="caution">
    <text evidence="5">The sequence shown here is derived from an EMBL/GenBank/DDBJ whole genome shotgun (WGS) entry which is preliminary data.</text>
</comment>
<sequence length="159" mass="16924">MDYAKMAIFILLAFSCLSYTDGGCIPQDCQVSSWTFWSSCHGERCGGRGVQRRTRWKDTVPSCGGSECPILEETRSCGSELTSCLNGGRLNDNGTCSCADGYSGQCCEVKPDGTKMKSHHKRTKGGGSGVSVTVIIGGVSGGCVGTIFFFCIICYCCCK</sequence>
<proteinExistence type="predicted"/>
<protein>
    <recommendedName>
        <fullName evidence="3 4">EGF-like domain-containing protein</fullName>
    </recommendedName>
</protein>
<feature type="chain" id="PRO_5045123159" description="EGF-like domain-containing protein" evidence="2">
    <location>
        <begin position="23"/>
        <end position="159"/>
    </location>
</feature>
<dbReference type="InterPro" id="IPR000742">
    <property type="entry name" value="EGF"/>
</dbReference>